<evidence type="ECO:0000313" key="3">
    <source>
        <dbReference type="Proteomes" id="UP001161389"/>
    </source>
</evidence>
<protein>
    <submittedName>
        <fullName evidence="2">Diacylglycerol kinase</fullName>
    </submittedName>
</protein>
<evidence type="ECO:0000259" key="1">
    <source>
        <dbReference type="Pfam" id="PF01872"/>
    </source>
</evidence>
<organism evidence="2 3">
    <name type="scientific">Litoribrevibacter albus</name>
    <dbReference type="NCBI Taxonomy" id="1473156"/>
    <lineage>
        <taxon>Bacteria</taxon>
        <taxon>Pseudomonadati</taxon>
        <taxon>Pseudomonadota</taxon>
        <taxon>Gammaproteobacteria</taxon>
        <taxon>Oceanospirillales</taxon>
        <taxon>Oceanospirillaceae</taxon>
        <taxon>Litoribrevibacter</taxon>
    </lineage>
</organism>
<sequence length="174" mass="19293">MNCVYIAQSLDGFIAGPQGELDWLEKINNPDDNDLGFSAFMNSIDALVMGRNTYEKVRSFGEWPYDKPVFVISNQLTKVPTELSGKITFMSGSPDTLVKHLHQQGFQNLYIDGGKLIQSFLAAGLIDELTITTVPVLLGQGIPLFDQLPQAIELKLKRSEVLLNQLVKTTYAVT</sequence>
<dbReference type="InterPro" id="IPR024072">
    <property type="entry name" value="DHFR-like_dom_sf"/>
</dbReference>
<dbReference type="AlphaFoldDB" id="A0AA37S7X1"/>
<gene>
    <name evidence="2" type="ORF">GCM10007876_00610</name>
</gene>
<evidence type="ECO:0000313" key="2">
    <source>
        <dbReference type="EMBL" id="GLQ29583.1"/>
    </source>
</evidence>
<proteinExistence type="predicted"/>
<dbReference type="GO" id="GO:0008703">
    <property type="term" value="F:5-amino-6-(5-phosphoribosylamino)uracil reductase activity"/>
    <property type="evidence" value="ECO:0007669"/>
    <property type="project" value="InterPro"/>
</dbReference>
<dbReference type="SUPFAM" id="SSF53597">
    <property type="entry name" value="Dihydrofolate reductase-like"/>
    <property type="match status" value="1"/>
</dbReference>
<keyword evidence="3" id="KW-1185">Reference proteome</keyword>
<keyword evidence="2" id="KW-0418">Kinase</keyword>
<reference evidence="2" key="2">
    <citation type="submission" date="2023-01" db="EMBL/GenBank/DDBJ databases">
        <title>Draft genome sequence of Litoribrevibacter albus strain NBRC 110071.</title>
        <authorList>
            <person name="Sun Q."/>
            <person name="Mori K."/>
        </authorList>
    </citation>
    <scope>NUCLEOTIDE SEQUENCE</scope>
    <source>
        <strain evidence="2">NBRC 110071</strain>
    </source>
</reference>
<comment type="caution">
    <text evidence="2">The sequence shown here is derived from an EMBL/GenBank/DDBJ whole genome shotgun (WGS) entry which is preliminary data.</text>
</comment>
<dbReference type="InterPro" id="IPR002734">
    <property type="entry name" value="RibDG_C"/>
</dbReference>
<accession>A0AA37S7X1</accession>
<name>A0AA37S7X1_9GAMM</name>
<dbReference type="Pfam" id="PF01872">
    <property type="entry name" value="RibD_C"/>
    <property type="match status" value="1"/>
</dbReference>
<dbReference type="RefSeq" id="WP_284377398.1">
    <property type="nucleotide sequence ID" value="NZ_BSNM01000002.1"/>
</dbReference>
<reference evidence="2" key="1">
    <citation type="journal article" date="2014" name="Int. J. Syst. Evol. Microbiol.">
        <title>Complete genome sequence of Corynebacterium casei LMG S-19264T (=DSM 44701T), isolated from a smear-ripened cheese.</title>
        <authorList>
            <consortium name="US DOE Joint Genome Institute (JGI-PGF)"/>
            <person name="Walter F."/>
            <person name="Albersmeier A."/>
            <person name="Kalinowski J."/>
            <person name="Ruckert C."/>
        </authorList>
    </citation>
    <scope>NUCLEOTIDE SEQUENCE</scope>
    <source>
        <strain evidence="2">NBRC 110071</strain>
    </source>
</reference>
<feature type="domain" description="Bacterial bifunctional deaminase-reductase C-terminal" evidence="1">
    <location>
        <begin position="6"/>
        <end position="167"/>
    </location>
</feature>
<dbReference type="GO" id="GO:0009231">
    <property type="term" value="P:riboflavin biosynthetic process"/>
    <property type="evidence" value="ECO:0007669"/>
    <property type="project" value="InterPro"/>
</dbReference>
<keyword evidence="2" id="KW-0808">Transferase</keyword>
<dbReference type="Gene3D" id="3.40.430.10">
    <property type="entry name" value="Dihydrofolate Reductase, subunit A"/>
    <property type="match status" value="1"/>
</dbReference>
<dbReference type="GO" id="GO:0016301">
    <property type="term" value="F:kinase activity"/>
    <property type="evidence" value="ECO:0007669"/>
    <property type="project" value="UniProtKB-KW"/>
</dbReference>
<dbReference type="EMBL" id="BSNM01000002">
    <property type="protein sequence ID" value="GLQ29583.1"/>
    <property type="molecule type" value="Genomic_DNA"/>
</dbReference>
<dbReference type="PANTHER" id="PTHR38011:SF11">
    <property type="entry name" value="2,5-DIAMINO-6-RIBOSYLAMINO-4(3H)-PYRIMIDINONE 5'-PHOSPHATE REDUCTASE"/>
    <property type="match status" value="1"/>
</dbReference>
<dbReference type="PANTHER" id="PTHR38011">
    <property type="entry name" value="DIHYDROFOLATE REDUCTASE FAMILY PROTEIN (AFU_ORTHOLOGUE AFUA_8G06820)"/>
    <property type="match status" value="1"/>
</dbReference>
<dbReference type="InterPro" id="IPR050765">
    <property type="entry name" value="Riboflavin_Biosynth_HTPR"/>
</dbReference>
<dbReference type="Proteomes" id="UP001161389">
    <property type="component" value="Unassembled WGS sequence"/>
</dbReference>